<dbReference type="OrthoDB" id="16066at2759"/>
<dbReference type="GO" id="GO:0005737">
    <property type="term" value="C:cytoplasm"/>
    <property type="evidence" value="ECO:0007669"/>
    <property type="project" value="TreeGrafter"/>
</dbReference>
<dbReference type="Pfam" id="PF24492">
    <property type="entry name" value="HEAT_ECM29"/>
    <property type="match status" value="1"/>
</dbReference>
<dbReference type="InterPro" id="IPR016024">
    <property type="entry name" value="ARM-type_fold"/>
</dbReference>
<dbReference type="Proteomes" id="UP000886520">
    <property type="component" value="Chromosome 3"/>
</dbReference>
<accession>A0A9D4ZRJ0</accession>
<evidence type="ECO:0000313" key="3">
    <source>
        <dbReference type="EMBL" id="KAI5083366.1"/>
    </source>
</evidence>
<dbReference type="InterPro" id="IPR011989">
    <property type="entry name" value="ARM-like"/>
</dbReference>
<dbReference type="GO" id="GO:0005634">
    <property type="term" value="C:nucleus"/>
    <property type="evidence" value="ECO:0007669"/>
    <property type="project" value="TreeGrafter"/>
</dbReference>
<gene>
    <name evidence="3" type="ORF">GOP47_0003109</name>
</gene>
<dbReference type="PANTHER" id="PTHR23346:SF19">
    <property type="entry name" value="PROTEASOME ADAPTER AND SCAFFOLD PROTEIN ECM29"/>
    <property type="match status" value="1"/>
</dbReference>
<dbReference type="PANTHER" id="PTHR23346">
    <property type="entry name" value="TRANSLATIONAL ACTIVATOR GCN1-RELATED"/>
    <property type="match status" value="1"/>
</dbReference>
<proteinExistence type="predicted"/>
<evidence type="ECO:0000256" key="1">
    <source>
        <dbReference type="ARBA" id="ARBA00022737"/>
    </source>
</evidence>
<name>A0A9D4ZRJ0_ADICA</name>
<feature type="domain" description="Proteasome adapter and scaffold protein ECM29 HEAT-repeat" evidence="2">
    <location>
        <begin position="1"/>
        <end position="152"/>
    </location>
</feature>
<dbReference type="SUPFAM" id="SSF48371">
    <property type="entry name" value="ARM repeat"/>
    <property type="match status" value="1"/>
</dbReference>
<keyword evidence="4" id="KW-1185">Reference proteome</keyword>
<organism evidence="3 4">
    <name type="scientific">Adiantum capillus-veneris</name>
    <name type="common">Maidenhair fern</name>
    <dbReference type="NCBI Taxonomy" id="13818"/>
    <lineage>
        <taxon>Eukaryota</taxon>
        <taxon>Viridiplantae</taxon>
        <taxon>Streptophyta</taxon>
        <taxon>Embryophyta</taxon>
        <taxon>Tracheophyta</taxon>
        <taxon>Polypodiopsida</taxon>
        <taxon>Polypodiidae</taxon>
        <taxon>Polypodiales</taxon>
        <taxon>Pteridineae</taxon>
        <taxon>Pteridaceae</taxon>
        <taxon>Vittarioideae</taxon>
        <taxon>Adiantum</taxon>
    </lineage>
</organism>
<dbReference type="Gene3D" id="1.25.10.10">
    <property type="entry name" value="Leucine-rich Repeat Variant"/>
    <property type="match status" value="1"/>
</dbReference>
<dbReference type="GO" id="GO:0060090">
    <property type="term" value="F:molecular adaptor activity"/>
    <property type="evidence" value="ECO:0007669"/>
    <property type="project" value="TreeGrafter"/>
</dbReference>
<dbReference type="EMBL" id="JABFUD020000002">
    <property type="protein sequence ID" value="KAI5083366.1"/>
    <property type="molecule type" value="Genomic_DNA"/>
</dbReference>
<keyword evidence="1" id="KW-0677">Repeat</keyword>
<reference evidence="3" key="1">
    <citation type="submission" date="2021-01" db="EMBL/GenBank/DDBJ databases">
        <title>Adiantum capillus-veneris genome.</title>
        <authorList>
            <person name="Fang Y."/>
            <person name="Liao Q."/>
        </authorList>
    </citation>
    <scope>NUCLEOTIDE SEQUENCE</scope>
    <source>
        <strain evidence="3">H3</strain>
        <tissue evidence="3">Leaf</tissue>
    </source>
</reference>
<sequence length="369" mass="40700">MLESLSSLEDQRLNYAELHVEKAGISTERLENLRVAVSRDSPMWETLHFSLQQVDEHVMEVLVPRLVQLVRSGVGLNTRVGVAKFISLLTQQQGSEMQQYAGTLLKALKAVCRDEKSPSSRHALVSACASIAKYAGATQIQCLFEDSIALYVENTSSAKITSALLLRELSHQAHDVFVGYHTLVLPTAFIARFDEDKTVSNMFEDIWDENTSGQSIAMQLYASEIIPLALKGLSNTSWTQKKMCAIGITKLAEVGGLTALQVMSLLKALIEELSNRLWEGKEVLLDAVSAICKNCSGQIQESSNTDTVNWHTIMSAVLAACSKKKTIFRNAAFSCLEQVNVSLWLQGCILVASVVSVMDPYCLHDFMFS</sequence>
<comment type="caution">
    <text evidence="3">The sequence shown here is derived from an EMBL/GenBank/DDBJ whole genome shotgun (WGS) entry which is preliminary data.</text>
</comment>
<dbReference type="InterPro" id="IPR055443">
    <property type="entry name" value="HEAT_ECM29"/>
</dbReference>
<dbReference type="GO" id="GO:0036503">
    <property type="term" value="P:ERAD pathway"/>
    <property type="evidence" value="ECO:0007669"/>
    <property type="project" value="TreeGrafter"/>
</dbReference>
<evidence type="ECO:0000313" key="4">
    <source>
        <dbReference type="Proteomes" id="UP000886520"/>
    </source>
</evidence>
<protein>
    <recommendedName>
        <fullName evidence="2">Proteasome adapter and scaffold protein ECM29 HEAT-repeat domain-containing protein</fullName>
    </recommendedName>
</protein>
<evidence type="ECO:0000259" key="2">
    <source>
        <dbReference type="Pfam" id="PF24492"/>
    </source>
</evidence>
<dbReference type="AlphaFoldDB" id="A0A9D4ZRJ0"/>